<dbReference type="SUPFAM" id="SSF53807">
    <property type="entry name" value="Helical backbone' metal receptor"/>
    <property type="match status" value="1"/>
</dbReference>
<keyword evidence="5 6" id="KW-0732">Signal</keyword>
<dbReference type="OrthoDB" id="63946at2"/>
<evidence type="ECO:0000313" key="8">
    <source>
        <dbReference type="EMBL" id="ARO16009.1"/>
    </source>
</evidence>
<accession>A0A1W6P3K9</accession>
<name>A0A1W6P3K9_9RHOB</name>
<feature type="domain" description="Fe/B12 periplasmic-binding" evidence="7">
    <location>
        <begin position="42"/>
        <end position="310"/>
    </location>
</feature>
<dbReference type="EMBL" id="CP019938">
    <property type="protein sequence ID" value="ARO16009.1"/>
    <property type="molecule type" value="Genomic_DNA"/>
</dbReference>
<dbReference type="InterPro" id="IPR051313">
    <property type="entry name" value="Bact_iron-sidero_bind"/>
</dbReference>
<evidence type="ECO:0000256" key="2">
    <source>
        <dbReference type="ARBA" id="ARBA00008814"/>
    </source>
</evidence>
<dbReference type="Proteomes" id="UP000242447">
    <property type="component" value="Plasmid unnamed1"/>
</dbReference>
<dbReference type="GO" id="GO:0030288">
    <property type="term" value="C:outer membrane-bounded periplasmic space"/>
    <property type="evidence" value="ECO:0007669"/>
    <property type="project" value="TreeGrafter"/>
</dbReference>
<dbReference type="PANTHER" id="PTHR30532:SF25">
    <property type="entry name" value="IRON(III) DICITRATE-BINDING PERIPLASMIC PROTEIN"/>
    <property type="match status" value="1"/>
</dbReference>
<proteinExistence type="inferred from homology"/>
<dbReference type="PROSITE" id="PS50983">
    <property type="entry name" value="FE_B12_PBP"/>
    <property type="match status" value="1"/>
</dbReference>
<evidence type="ECO:0000256" key="6">
    <source>
        <dbReference type="SAM" id="SignalP"/>
    </source>
</evidence>
<protein>
    <submittedName>
        <fullName evidence="8">Iron complex transport system substrate-binding protein</fullName>
    </submittedName>
</protein>
<dbReference type="GO" id="GO:1901678">
    <property type="term" value="P:iron coordination entity transport"/>
    <property type="evidence" value="ECO:0007669"/>
    <property type="project" value="UniProtKB-ARBA"/>
</dbReference>
<evidence type="ECO:0000256" key="3">
    <source>
        <dbReference type="ARBA" id="ARBA00022448"/>
    </source>
</evidence>
<sequence>MKLALIATLLAALGTAAAAQDTRTWVDDAGISVEVPTHPQRIVSMHDSSLTTPLIELGVIPVGSFSRTDSNGQPFMRGTGTLSGVTFENSGITPIGGQDADLEAIAALAPDLIVMSPFTTTPREKLEVIAPTVLVADNMRGELATFEDLAALTGTEDKLAILKERYANQIAQLRDTLDGRALSASILLVYDGEIQAWHTYGVLGKVLRDAGFTFPDILNSIEGDDRVRFSGERLQDFDADLMFLTYLSGTGGKAEVEANLDTIMPGYCTFLHACQNEQIVYLPREEAVARSYTAAGMMAAAIGAIISSKTITPAP</sequence>
<geneLocation type="plasmid" evidence="8">
    <name>unnamed1</name>
</geneLocation>
<comment type="subcellular location">
    <subcellularLocation>
        <location evidence="1">Cell envelope</location>
    </subcellularLocation>
</comment>
<evidence type="ECO:0000259" key="7">
    <source>
        <dbReference type="PROSITE" id="PS50983"/>
    </source>
</evidence>
<dbReference type="Gene3D" id="3.40.50.1980">
    <property type="entry name" value="Nitrogenase molybdenum iron protein domain"/>
    <property type="match status" value="2"/>
</dbReference>
<evidence type="ECO:0000256" key="1">
    <source>
        <dbReference type="ARBA" id="ARBA00004196"/>
    </source>
</evidence>
<dbReference type="RefSeq" id="WP_085787569.1">
    <property type="nucleotide sequence ID" value="NZ_CP019938.1"/>
</dbReference>
<dbReference type="PANTHER" id="PTHR30532">
    <property type="entry name" value="IRON III DICITRATE-BINDING PERIPLASMIC PROTEIN"/>
    <property type="match status" value="1"/>
</dbReference>
<keyword evidence="3" id="KW-0813">Transport</keyword>
<keyword evidence="9" id="KW-1185">Reference proteome</keyword>
<evidence type="ECO:0000256" key="4">
    <source>
        <dbReference type="ARBA" id="ARBA00022496"/>
    </source>
</evidence>
<keyword evidence="4" id="KW-0410">Iron transport</keyword>
<comment type="similarity">
    <text evidence="2">Belongs to the bacterial solute-binding protein 8 family.</text>
</comment>
<feature type="signal peptide" evidence="6">
    <location>
        <begin position="1"/>
        <end position="18"/>
    </location>
</feature>
<keyword evidence="8" id="KW-0614">Plasmid</keyword>
<organism evidence="8 9">
    <name type="scientific">Ketogulonicigenium robustum</name>
    <dbReference type="NCBI Taxonomy" id="92947"/>
    <lineage>
        <taxon>Bacteria</taxon>
        <taxon>Pseudomonadati</taxon>
        <taxon>Pseudomonadota</taxon>
        <taxon>Alphaproteobacteria</taxon>
        <taxon>Rhodobacterales</taxon>
        <taxon>Roseobacteraceae</taxon>
        <taxon>Ketogulonicigenium</taxon>
    </lineage>
</organism>
<keyword evidence="4" id="KW-0408">Iron</keyword>
<gene>
    <name evidence="8" type="primary">fhuD</name>
    <name evidence="8" type="ORF">BVG79_p1000207</name>
</gene>
<dbReference type="Pfam" id="PF01497">
    <property type="entry name" value="Peripla_BP_2"/>
    <property type="match status" value="1"/>
</dbReference>
<feature type="chain" id="PRO_5010864216" evidence="6">
    <location>
        <begin position="19"/>
        <end position="315"/>
    </location>
</feature>
<reference evidence="8 9" key="1">
    <citation type="submission" date="2017-02" db="EMBL/GenBank/DDBJ databases">
        <title>Ketogulonicigenium robustum SPU B003 Genome sequencing and assembly.</title>
        <authorList>
            <person name="Li Y."/>
            <person name="Liu L."/>
            <person name="Wang C."/>
            <person name="Zhang M."/>
            <person name="Zhang T."/>
            <person name="Zhang Y."/>
        </authorList>
    </citation>
    <scope>NUCLEOTIDE SEQUENCE [LARGE SCALE GENOMIC DNA]</scope>
    <source>
        <strain evidence="8 9">SPU_B003</strain>
        <plasmid evidence="8 9">unnamed1</plasmid>
    </source>
</reference>
<evidence type="ECO:0000313" key="9">
    <source>
        <dbReference type="Proteomes" id="UP000242447"/>
    </source>
</evidence>
<dbReference type="AlphaFoldDB" id="A0A1W6P3K9"/>
<keyword evidence="4" id="KW-0406">Ion transport</keyword>
<evidence type="ECO:0000256" key="5">
    <source>
        <dbReference type="ARBA" id="ARBA00022729"/>
    </source>
</evidence>
<dbReference type="InterPro" id="IPR002491">
    <property type="entry name" value="ABC_transptr_periplasmic_BD"/>
</dbReference>
<dbReference type="KEGG" id="kro:BVG79_p1000207"/>